<accession>A0A2J6PWS4</accession>
<protein>
    <submittedName>
        <fullName evidence="2">HET-domain-containing protein</fullName>
    </submittedName>
</protein>
<dbReference type="EMBL" id="KZ613494">
    <property type="protein sequence ID" value="PMD18468.1"/>
    <property type="molecule type" value="Genomic_DNA"/>
</dbReference>
<name>A0A2J6PWS4_9HELO</name>
<evidence type="ECO:0000313" key="3">
    <source>
        <dbReference type="Proteomes" id="UP000235672"/>
    </source>
</evidence>
<dbReference type="AlphaFoldDB" id="A0A2J6PWS4"/>
<dbReference type="Proteomes" id="UP000235672">
    <property type="component" value="Unassembled WGS sequence"/>
</dbReference>
<dbReference type="Pfam" id="PF06985">
    <property type="entry name" value="HET"/>
    <property type="match status" value="1"/>
</dbReference>
<sequence length="722" mass="82056">MASLPQSEDFNLCEGCISLNLNTSLILRTGNNGPTFIKGNFQLSPGRCPLCSLILRCLQRRELQETPKLSDGGRIGLEADAFETAATESRSELRDIVRRFEIQTTSTPRNKVARLWPCIYPVPTVRQEADDDESLPVPFPSGRMIEPFANLKLFNRWRRLCSDNHGDACARPAWVTDGDNVPPGFRVIDVHTSCVTDAPIHTSFFALSYVWGHLGENDLCATTKNIDALKEKHSLTQQGLPQTILDAMKLVSELGGTYLWVDRLCILQDDDNDKAQQIPCMDSIYSLAELTIIAASGSDAHDGVAGLSVPHSVELDTCRIGDELALMTIPTENAFPNCTYSKRGWTFQERLLSRRSLMFTEDQAYWSCSCADWCERLMLEPTTYGTRTSPWSIPRNHLGNYETAPGQYYRDFSRQHYIQLPRIYALKDFTNSSDIQDAISGILRRCSLVTGDNFYWGHILVPGIFEDSLSWRKTRLELEKRTALCPIRGRGAKYDVTFPTWSWLTWKTALKFMLDLQLNNLRNACLMPEIELFHLDIDGKVQRLLPRVMEADCGTVDRSSMLSDSGSWKGKVDIIEDILFTDKDELFRDSGRLLFWTSHAELSIQAEKRARLGCVRLKIMSLDGRELLGYVSEITLASDHGAAWPFVDFDEKVPQSFVVISRKYKMEKLEGMNVLVAKPTLKVMWIQWKDSARKVAERISVGEVDERAWIDVKRDWRCIILQ</sequence>
<organism evidence="2 3">
    <name type="scientific">Hyaloscypha hepaticicola</name>
    <dbReference type="NCBI Taxonomy" id="2082293"/>
    <lineage>
        <taxon>Eukaryota</taxon>
        <taxon>Fungi</taxon>
        <taxon>Dikarya</taxon>
        <taxon>Ascomycota</taxon>
        <taxon>Pezizomycotina</taxon>
        <taxon>Leotiomycetes</taxon>
        <taxon>Helotiales</taxon>
        <taxon>Hyaloscyphaceae</taxon>
        <taxon>Hyaloscypha</taxon>
    </lineage>
</organism>
<proteinExistence type="predicted"/>
<dbReference type="InterPro" id="IPR010730">
    <property type="entry name" value="HET"/>
</dbReference>
<reference evidence="2 3" key="1">
    <citation type="submission" date="2016-05" db="EMBL/GenBank/DDBJ databases">
        <title>A degradative enzymes factory behind the ericoid mycorrhizal symbiosis.</title>
        <authorList>
            <consortium name="DOE Joint Genome Institute"/>
            <person name="Martino E."/>
            <person name="Morin E."/>
            <person name="Grelet G."/>
            <person name="Kuo A."/>
            <person name="Kohler A."/>
            <person name="Daghino S."/>
            <person name="Barry K."/>
            <person name="Choi C."/>
            <person name="Cichocki N."/>
            <person name="Clum A."/>
            <person name="Copeland A."/>
            <person name="Hainaut M."/>
            <person name="Haridas S."/>
            <person name="Labutti K."/>
            <person name="Lindquist E."/>
            <person name="Lipzen A."/>
            <person name="Khouja H.-R."/>
            <person name="Murat C."/>
            <person name="Ohm R."/>
            <person name="Olson A."/>
            <person name="Spatafora J."/>
            <person name="Veneault-Fourrey C."/>
            <person name="Henrissat B."/>
            <person name="Grigoriev I."/>
            <person name="Martin F."/>
            <person name="Perotto S."/>
        </authorList>
    </citation>
    <scope>NUCLEOTIDE SEQUENCE [LARGE SCALE GENOMIC DNA]</scope>
    <source>
        <strain evidence="2 3">UAMH 7357</strain>
    </source>
</reference>
<evidence type="ECO:0000259" key="1">
    <source>
        <dbReference type="Pfam" id="PF06985"/>
    </source>
</evidence>
<dbReference type="STRING" id="1745343.A0A2J6PWS4"/>
<dbReference type="PANTHER" id="PTHR33112:SF12">
    <property type="entry name" value="HETEROKARYON INCOMPATIBILITY DOMAIN-CONTAINING PROTEIN"/>
    <property type="match status" value="1"/>
</dbReference>
<dbReference type="PANTHER" id="PTHR33112">
    <property type="entry name" value="DOMAIN PROTEIN, PUTATIVE-RELATED"/>
    <property type="match status" value="1"/>
</dbReference>
<dbReference type="OrthoDB" id="3537552at2759"/>
<evidence type="ECO:0000313" key="2">
    <source>
        <dbReference type="EMBL" id="PMD18468.1"/>
    </source>
</evidence>
<keyword evidence="3" id="KW-1185">Reference proteome</keyword>
<feature type="domain" description="Heterokaryon incompatibility" evidence="1">
    <location>
        <begin position="204"/>
        <end position="349"/>
    </location>
</feature>
<gene>
    <name evidence="2" type="ORF">NA56DRAFT_647911</name>
</gene>